<feature type="transmembrane region" description="Helical" evidence="16">
    <location>
        <begin position="121"/>
        <end position="138"/>
    </location>
</feature>
<geneLocation type="mitochondrion" evidence="21"/>
<dbReference type="Pfam" id="PF00662">
    <property type="entry name" value="Proton_antipo_N"/>
    <property type="match status" value="1"/>
</dbReference>
<keyword evidence="14 16" id="KW-0472">Membrane</keyword>
<feature type="transmembrane region" description="Helical" evidence="16">
    <location>
        <begin position="373"/>
        <end position="392"/>
    </location>
</feature>
<feature type="domain" description="NADH dehydrogenase subunit 5 C-terminal" evidence="19">
    <location>
        <begin position="427"/>
        <end position="608"/>
    </location>
</feature>
<keyword evidence="10 16" id="KW-1133">Transmembrane helix</keyword>
<feature type="domain" description="NADH:quinone oxidoreductase/Mrp antiporter transmembrane" evidence="17">
    <location>
        <begin position="138"/>
        <end position="423"/>
    </location>
</feature>
<dbReference type="AlphaFoldDB" id="A5PIT7"/>
<dbReference type="RefSeq" id="YP_001293863.1">
    <property type="nucleotide sequence ID" value="NC_009592.1"/>
</dbReference>
<dbReference type="EMBL" id="MT410864">
    <property type="protein sequence ID" value="QNK04177.1"/>
    <property type="molecule type" value="Genomic_DNA"/>
</dbReference>
<evidence type="ECO:0000259" key="18">
    <source>
        <dbReference type="Pfam" id="PF00662"/>
    </source>
</evidence>
<evidence type="ECO:0000256" key="10">
    <source>
        <dbReference type="ARBA" id="ARBA00022989"/>
    </source>
</evidence>
<evidence type="ECO:0000256" key="15">
    <source>
        <dbReference type="ARBA" id="ARBA00049551"/>
    </source>
</evidence>
<comment type="subcellular location">
    <subcellularLocation>
        <location evidence="1">Mitochondrion inner membrane</location>
        <topology evidence="1">Multi-pass membrane protein</topology>
    </subcellularLocation>
</comment>
<keyword evidence="11 16" id="KW-0520">NAD</keyword>
<reference evidence="22" key="3">
    <citation type="submission" date="2020-04" db="EMBL/GenBank/DDBJ databases">
        <title>DNAmark Project.</title>
        <authorList>
            <person name="Margaryan A."/>
        </authorList>
    </citation>
    <scope>NUCLEOTIDE SEQUENCE</scope>
    <source>
        <strain evidence="22">DM510</strain>
    </source>
</reference>
<evidence type="ECO:0000259" key="17">
    <source>
        <dbReference type="Pfam" id="PF00361"/>
    </source>
</evidence>
<feature type="transmembrane region" description="Helical" evidence="16">
    <location>
        <begin position="490"/>
        <end position="514"/>
    </location>
</feature>
<gene>
    <name evidence="21" type="primary">ND5</name>
</gene>
<keyword evidence="4 16" id="KW-0813">Transport</keyword>
<evidence type="ECO:0000313" key="20">
    <source>
        <dbReference type="EMBL" id="AYE40144.1"/>
    </source>
</evidence>
<dbReference type="GO" id="GO:0005743">
    <property type="term" value="C:mitochondrial inner membrane"/>
    <property type="evidence" value="ECO:0007669"/>
    <property type="project" value="UniProtKB-SubCell"/>
</dbReference>
<keyword evidence="13 16" id="KW-0496">Mitochondrion</keyword>
<dbReference type="NCBIfam" id="TIGR01974">
    <property type="entry name" value="NDH_I_L"/>
    <property type="match status" value="1"/>
</dbReference>
<evidence type="ECO:0000256" key="2">
    <source>
        <dbReference type="ARBA" id="ARBA00012944"/>
    </source>
</evidence>
<feature type="transmembrane region" description="Helical" evidence="16">
    <location>
        <begin position="144"/>
        <end position="164"/>
    </location>
</feature>
<dbReference type="InterPro" id="IPR001516">
    <property type="entry name" value="Proton_antipo_N"/>
</dbReference>
<dbReference type="InterPro" id="IPR003945">
    <property type="entry name" value="NU5C-like"/>
</dbReference>
<dbReference type="GeneID" id="5228458"/>
<evidence type="ECO:0000313" key="21">
    <source>
        <dbReference type="EMBL" id="BAF64176.1"/>
    </source>
</evidence>
<feature type="transmembrane region" description="Helical" evidence="16">
    <location>
        <begin position="215"/>
        <end position="234"/>
    </location>
</feature>
<keyword evidence="6 16" id="KW-0812">Transmembrane</keyword>
<keyword evidence="7" id="KW-0999">Mitochondrion inner membrane</keyword>
<feature type="transmembrane region" description="Helical" evidence="16">
    <location>
        <begin position="412"/>
        <end position="438"/>
    </location>
</feature>
<dbReference type="EMBL" id="AP009233">
    <property type="protein sequence ID" value="BAF64176.1"/>
    <property type="molecule type" value="Genomic_DNA"/>
</dbReference>
<dbReference type="EC" id="7.1.1.2" evidence="2 16"/>
<evidence type="ECO:0000256" key="13">
    <source>
        <dbReference type="ARBA" id="ARBA00023128"/>
    </source>
</evidence>
<keyword evidence="9" id="KW-0249">Electron transport</keyword>
<feature type="transmembrane region" description="Helical" evidence="16">
    <location>
        <begin position="459"/>
        <end position="478"/>
    </location>
</feature>
<dbReference type="PANTHER" id="PTHR42829">
    <property type="entry name" value="NADH-UBIQUINONE OXIDOREDUCTASE CHAIN 5"/>
    <property type="match status" value="1"/>
</dbReference>
<dbReference type="InterPro" id="IPR018393">
    <property type="entry name" value="NADHpl_OxRdtase_5_subgr"/>
</dbReference>
<comment type="similarity">
    <text evidence="16">Belongs to the complex I subunit 5 family.</text>
</comment>
<comment type="function">
    <text evidence="16">Core subunit of the mitochondrial membrane respiratory chain NADH dehydrogenase (Complex I) which catalyzes electron transfer from NADH through the respiratory chain, using ubiquinone as an electron acceptor. Essential for the catalytic activity and assembly of complex I.</text>
</comment>
<reference evidence="21" key="1">
    <citation type="journal article" date="2007" name="Mol. Phylogenet. Evol.">
        <title>Phylogenetic relationships among anchovies, sardines, herrings and their relatives (Clupeiformes), inferred from whole mitogenome sequences.</title>
        <authorList>
            <person name="Lavoue S."/>
            <person name="Miya M."/>
            <person name="Saitoh K."/>
            <person name="Ishiguro N.B."/>
            <person name="Nishida M."/>
        </authorList>
    </citation>
    <scope>NUCLEOTIDE SEQUENCE</scope>
</reference>
<evidence type="ECO:0000256" key="6">
    <source>
        <dbReference type="ARBA" id="ARBA00022692"/>
    </source>
</evidence>
<dbReference type="InterPro" id="IPR010934">
    <property type="entry name" value="NADH_DH_su5_C"/>
</dbReference>
<dbReference type="GO" id="GO:0008137">
    <property type="term" value="F:NADH dehydrogenase (ubiquinone) activity"/>
    <property type="evidence" value="ECO:0007669"/>
    <property type="project" value="UniProtKB-EC"/>
</dbReference>
<feature type="transmembrane region" description="Helical" evidence="16">
    <location>
        <begin position="88"/>
        <end position="109"/>
    </location>
</feature>
<dbReference type="PRINTS" id="PR01434">
    <property type="entry name" value="NADHDHGNASE5"/>
</dbReference>
<sequence>MQTSLILSTSLTLIFALLAYPIITTVNPNPKSAEWAVSHVKTAVSTAFVVSLLPLFIFLDQGVETIVTSWHWMNTSTFSITVSLKFDAYSIIFTPIALYVTWSILEFASWYMHADPNMSRFFKYLLMFLIAMIILVTANNMFQLFIGWEGVGIMSFLLIGWWYGRADANTAALQAVIYNRVGDIGLIMSMAWFAMNLNSWEMQQIFALSHDMDMTLPLLGLIIAATGKSAQFGLHPWLPSAMEGPTPVSALLHSSTMVVAGIFLLIRLHPLTQSNPTALTICLCLGALTTLFTATCALTQNDIKKIVAFSTSSQLGLMMVTIGLNQPQLAFFHICTHAFFKAMLFLCSGSIIHSLNDEQDIRKMGGMHNLAPFTSTCLTIGSLALTGTPFLAGFFSKDAIIEALNTSYLNAWALVLTLIATSFTAVYSLRVVFFVAMGTPRFLPLSPINENDPAVINPIKRLAWGSIVAGLILISNTLPTKTPIMTMPPVLKLAALIVTIVGLLMALELAALTTKQFKITPIMKLHGFSNALGYFPATVHRLTPKVKLVLGQLTANQLVDQSWLQVVGPKGLASLQQVISASTGETQRGVMKTYLVIFFISAGLATLLASSF</sequence>
<feature type="domain" description="NADH-Ubiquinone oxidoreductase (complex I) chain 5 N-terminal" evidence="18">
    <location>
        <begin position="72"/>
        <end position="122"/>
    </location>
</feature>
<evidence type="ECO:0000256" key="8">
    <source>
        <dbReference type="ARBA" id="ARBA00022967"/>
    </source>
</evidence>
<evidence type="ECO:0000256" key="1">
    <source>
        <dbReference type="ARBA" id="ARBA00004448"/>
    </source>
</evidence>
<dbReference type="Pfam" id="PF06455">
    <property type="entry name" value="NADH5_C"/>
    <property type="match status" value="1"/>
</dbReference>
<evidence type="ECO:0000256" key="5">
    <source>
        <dbReference type="ARBA" id="ARBA00022660"/>
    </source>
</evidence>
<evidence type="ECO:0000313" key="22">
    <source>
        <dbReference type="EMBL" id="QNK04177.1"/>
    </source>
</evidence>
<feature type="transmembrane region" description="Helical" evidence="16">
    <location>
        <begin position="246"/>
        <end position="266"/>
    </location>
</feature>
<evidence type="ECO:0000256" key="3">
    <source>
        <dbReference type="ARBA" id="ARBA00021096"/>
    </source>
</evidence>
<evidence type="ECO:0000256" key="9">
    <source>
        <dbReference type="ARBA" id="ARBA00022982"/>
    </source>
</evidence>
<evidence type="ECO:0000256" key="16">
    <source>
        <dbReference type="RuleBase" id="RU003404"/>
    </source>
</evidence>
<name>A5PIT7_SARPI</name>
<evidence type="ECO:0000259" key="19">
    <source>
        <dbReference type="Pfam" id="PF06455"/>
    </source>
</evidence>
<dbReference type="CTD" id="4540"/>
<dbReference type="EMBL" id="MH329246">
    <property type="protein sequence ID" value="AYE40144.1"/>
    <property type="molecule type" value="Genomic_DNA"/>
</dbReference>
<dbReference type="Pfam" id="PF00361">
    <property type="entry name" value="Proton_antipo_M"/>
    <property type="match status" value="1"/>
</dbReference>
<proteinExistence type="inferred from homology"/>
<evidence type="ECO:0000256" key="4">
    <source>
        <dbReference type="ARBA" id="ARBA00022448"/>
    </source>
</evidence>
<evidence type="ECO:0000256" key="12">
    <source>
        <dbReference type="ARBA" id="ARBA00023075"/>
    </source>
</evidence>
<feature type="transmembrane region" description="Helical" evidence="16">
    <location>
        <begin position="593"/>
        <end position="611"/>
    </location>
</feature>
<keyword evidence="8" id="KW-1278">Translocase</keyword>
<organism evidence="21">
    <name type="scientific">Sardina pilchardus</name>
    <name type="common">European pilchard</name>
    <name type="synonym">Clupea pilchardus</name>
    <dbReference type="NCBI Taxonomy" id="27697"/>
    <lineage>
        <taxon>Eukaryota</taxon>
        <taxon>Metazoa</taxon>
        <taxon>Chordata</taxon>
        <taxon>Craniata</taxon>
        <taxon>Vertebrata</taxon>
        <taxon>Euteleostomi</taxon>
        <taxon>Actinopterygii</taxon>
        <taxon>Neopterygii</taxon>
        <taxon>Teleostei</taxon>
        <taxon>Clupei</taxon>
        <taxon>Clupeiformes</taxon>
        <taxon>Clupeoidei</taxon>
        <taxon>Clupeidae</taxon>
        <taxon>Sardina</taxon>
    </lineage>
</organism>
<keyword evidence="12 16" id="KW-0830">Ubiquinone</keyword>
<dbReference type="GO" id="GO:0042773">
    <property type="term" value="P:ATP synthesis coupled electron transport"/>
    <property type="evidence" value="ECO:0007669"/>
    <property type="project" value="InterPro"/>
</dbReference>
<dbReference type="PANTHER" id="PTHR42829:SF2">
    <property type="entry name" value="NADH-UBIQUINONE OXIDOREDUCTASE CHAIN 5"/>
    <property type="match status" value="1"/>
</dbReference>
<feature type="transmembrane region" description="Helical" evidence="16">
    <location>
        <begin position="330"/>
        <end position="352"/>
    </location>
</feature>
<feature type="transmembrane region" description="Helical" evidence="16">
    <location>
        <begin position="35"/>
        <end position="59"/>
    </location>
</feature>
<accession>A5PIT7</accession>
<evidence type="ECO:0000256" key="11">
    <source>
        <dbReference type="ARBA" id="ARBA00023027"/>
    </source>
</evidence>
<feature type="transmembrane region" description="Helical" evidence="16">
    <location>
        <begin position="278"/>
        <end position="299"/>
    </location>
</feature>
<keyword evidence="5" id="KW-0679">Respiratory chain</keyword>
<feature type="transmembrane region" description="Helical" evidence="16">
    <location>
        <begin position="6"/>
        <end position="23"/>
    </location>
</feature>
<comment type="catalytic activity">
    <reaction evidence="15 16">
        <text>a ubiquinone + NADH + 5 H(+)(in) = a ubiquinol + NAD(+) + 4 H(+)(out)</text>
        <dbReference type="Rhea" id="RHEA:29091"/>
        <dbReference type="Rhea" id="RHEA-COMP:9565"/>
        <dbReference type="Rhea" id="RHEA-COMP:9566"/>
        <dbReference type="ChEBI" id="CHEBI:15378"/>
        <dbReference type="ChEBI" id="CHEBI:16389"/>
        <dbReference type="ChEBI" id="CHEBI:17976"/>
        <dbReference type="ChEBI" id="CHEBI:57540"/>
        <dbReference type="ChEBI" id="CHEBI:57945"/>
        <dbReference type="EC" id="7.1.1.2"/>
    </reaction>
</comment>
<feature type="transmembrane region" description="Helical" evidence="16">
    <location>
        <begin position="306"/>
        <end position="324"/>
    </location>
</feature>
<feature type="transmembrane region" description="Helical" evidence="16">
    <location>
        <begin position="176"/>
        <end position="195"/>
    </location>
</feature>
<dbReference type="GO" id="GO:0015990">
    <property type="term" value="P:electron transport coupled proton transport"/>
    <property type="evidence" value="ECO:0007669"/>
    <property type="project" value="TreeGrafter"/>
</dbReference>
<evidence type="ECO:0000256" key="7">
    <source>
        <dbReference type="ARBA" id="ARBA00022792"/>
    </source>
</evidence>
<protein>
    <recommendedName>
        <fullName evidence="3 16">NADH-ubiquinone oxidoreductase chain 5</fullName>
        <ecNumber evidence="2 16">7.1.1.2</ecNumber>
    </recommendedName>
</protein>
<dbReference type="GO" id="GO:0003954">
    <property type="term" value="F:NADH dehydrogenase activity"/>
    <property type="evidence" value="ECO:0007669"/>
    <property type="project" value="TreeGrafter"/>
</dbReference>
<dbReference type="InterPro" id="IPR001750">
    <property type="entry name" value="ND/Mrp_TM"/>
</dbReference>
<evidence type="ECO:0000256" key="14">
    <source>
        <dbReference type="ARBA" id="ARBA00023136"/>
    </source>
</evidence>
<reference evidence="20" key="2">
    <citation type="submission" date="2018-05" db="EMBL/GenBank/DDBJ databases">
        <authorList>
            <person name="Lanie J.A."/>
            <person name="Ng W.-L."/>
            <person name="Kazmierczak K.M."/>
            <person name="Andrzejewski T.M."/>
            <person name="Davidsen T.M."/>
            <person name="Wayne K.J."/>
            <person name="Tettelin H."/>
            <person name="Glass J.I."/>
            <person name="Rusch D."/>
            <person name="Podicherti R."/>
            <person name="Tsui H.-C.T."/>
            <person name="Winkler M.E."/>
        </authorList>
    </citation>
    <scope>NUCLEOTIDE SEQUENCE</scope>
    <source>
        <tissue evidence="20">Muscle</tissue>
    </source>
</reference>